<dbReference type="Gene3D" id="2.60.40.1120">
    <property type="entry name" value="Carboxypeptidase-like, regulatory domain"/>
    <property type="match status" value="1"/>
</dbReference>
<accession>A0A562Q086</accession>
<protein>
    <recommendedName>
        <fullName evidence="5">Carboxypeptidase regulatory-like domain-containing protein</fullName>
    </recommendedName>
</protein>
<reference evidence="2" key="2">
    <citation type="submission" date="2019-07" db="EMBL/GenBank/DDBJ databases">
        <authorList>
            <person name="Whitman W."/>
            <person name="Huntemann M."/>
            <person name="Clum A."/>
            <person name="Pillay M."/>
            <person name="Palaniappan K."/>
            <person name="Varghese N."/>
            <person name="Mikhailova N."/>
            <person name="Stamatis D."/>
            <person name="Reddy T."/>
            <person name="Daum C."/>
            <person name="Shapiro N."/>
            <person name="Ivanova N."/>
            <person name="Kyrpides N."/>
            <person name="Woyke T."/>
        </authorList>
    </citation>
    <scope>NUCLEOTIDE SEQUENCE</scope>
    <source>
        <strain evidence="2">CGMCC 1.10685</strain>
    </source>
</reference>
<keyword evidence="4" id="KW-1185">Reference proteome</keyword>
<dbReference type="AlphaFoldDB" id="A0A562Q086"/>
<evidence type="ECO:0000313" key="4">
    <source>
        <dbReference type="Proteomes" id="UP000437862"/>
    </source>
</evidence>
<dbReference type="OrthoDB" id="8756207at2"/>
<dbReference type="RefSeq" id="WP_145873416.1">
    <property type="nucleotide sequence ID" value="NZ_CP046904.1"/>
</dbReference>
<dbReference type="InterPro" id="IPR013784">
    <property type="entry name" value="Carb-bd-like_fold"/>
</dbReference>
<dbReference type="GO" id="GO:0030246">
    <property type="term" value="F:carbohydrate binding"/>
    <property type="evidence" value="ECO:0007669"/>
    <property type="project" value="InterPro"/>
</dbReference>
<dbReference type="Proteomes" id="UP000315112">
    <property type="component" value="Unassembled WGS sequence"/>
</dbReference>
<evidence type="ECO:0008006" key="5">
    <source>
        <dbReference type="Google" id="ProtNLM"/>
    </source>
</evidence>
<name>A0A562Q086_9BURK</name>
<dbReference type="SUPFAM" id="SSF49452">
    <property type="entry name" value="Starch-binding domain-like"/>
    <property type="match status" value="1"/>
</dbReference>
<dbReference type="Proteomes" id="UP000437862">
    <property type="component" value="Chromosome"/>
</dbReference>
<gene>
    <name evidence="1" type="ORF">GO485_06165</name>
    <name evidence="2" type="ORF">IP92_00967</name>
</gene>
<proteinExistence type="predicted"/>
<evidence type="ECO:0000313" key="1">
    <source>
        <dbReference type="EMBL" id="QGZ38679.1"/>
    </source>
</evidence>
<dbReference type="EMBL" id="CP046904">
    <property type="protein sequence ID" value="QGZ38679.1"/>
    <property type="molecule type" value="Genomic_DNA"/>
</dbReference>
<organism evidence="2 3">
    <name type="scientific">Pseudoduganella flava</name>
    <dbReference type="NCBI Taxonomy" id="871742"/>
    <lineage>
        <taxon>Bacteria</taxon>
        <taxon>Pseudomonadati</taxon>
        <taxon>Pseudomonadota</taxon>
        <taxon>Betaproteobacteria</taxon>
        <taxon>Burkholderiales</taxon>
        <taxon>Oxalobacteraceae</taxon>
        <taxon>Telluria group</taxon>
        <taxon>Pseudoduganella</taxon>
    </lineage>
</organism>
<sequence length="104" mass="10777">MTTITAASGIAGEVILSPIMPVERPGDVNHRSCEAMITIVDAAGRAVATVRSGADGRFEIALAPGTYRLRPESGAAGPYAPQQTVVVTGGRLTPVRIVYDSGIR</sequence>
<reference evidence="2 3" key="1">
    <citation type="journal article" date="2015" name="Stand. Genomic Sci.">
        <title>Genomic Encyclopedia of Bacterial and Archaeal Type Strains, Phase III: the genomes of soil and plant-associated and newly described type strains.</title>
        <authorList>
            <person name="Whitman W.B."/>
            <person name="Woyke T."/>
            <person name="Klenk H.P."/>
            <person name="Zhou Y."/>
            <person name="Lilburn T.G."/>
            <person name="Beck B.J."/>
            <person name="De Vos P."/>
            <person name="Vandamme P."/>
            <person name="Eisen J.A."/>
            <person name="Garrity G."/>
            <person name="Hugenholtz P."/>
            <person name="Kyrpides N.C."/>
        </authorList>
    </citation>
    <scope>NUCLEOTIDE SEQUENCE [LARGE SCALE GENOMIC DNA]</scope>
    <source>
        <strain evidence="2 3">CGMCC 1.10685</strain>
    </source>
</reference>
<dbReference type="EMBL" id="VLKW01000002">
    <property type="protein sequence ID" value="TWI49746.1"/>
    <property type="molecule type" value="Genomic_DNA"/>
</dbReference>
<reference evidence="1 4" key="3">
    <citation type="submission" date="2019-12" db="EMBL/GenBank/DDBJ databases">
        <title>Draft Genome Sequences of Six Type Strains of the Genus Massilia.</title>
        <authorList>
            <person name="Miess H."/>
            <person name="Frediansyah A."/>
            <person name="Goeker M."/>
            <person name="Gross H."/>
        </authorList>
    </citation>
    <scope>NUCLEOTIDE SEQUENCE [LARGE SCALE GENOMIC DNA]</scope>
    <source>
        <strain evidence="1 4">DSM 26639</strain>
    </source>
</reference>
<evidence type="ECO:0000313" key="3">
    <source>
        <dbReference type="Proteomes" id="UP000315112"/>
    </source>
</evidence>
<evidence type="ECO:0000313" key="2">
    <source>
        <dbReference type="EMBL" id="TWI49746.1"/>
    </source>
</evidence>